<dbReference type="InterPro" id="IPR018964">
    <property type="entry name" value="Phage_phiJL001_Gp84_C"/>
</dbReference>
<dbReference type="Pfam" id="PF09931">
    <property type="entry name" value="Phage_phiJL001_Gp84_N"/>
    <property type="match status" value="1"/>
</dbReference>
<proteinExistence type="predicted"/>
<reference evidence="3" key="1">
    <citation type="submission" date="2021-08" db="EMBL/GenBank/DDBJ databases">
        <authorList>
            <person name="Zhang H."/>
            <person name="Xu M."/>
            <person name="Yu Z."/>
            <person name="Yang L."/>
            <person name="Cai Y."/>
        </authorList>
    </citation>
    <scope>NUCLEOTIDE SEQUENCE</scope>
    <source>
        <strain evidence="3">CHL1</strain>
    </source>
</reference>
<dbReference type="InterPro" id="IPR011928">
    <property type="entry name" value="Phage_phiJL001_Gp84"/>
</dbReference>
<dbReference type="RefSeq" id="WP_261403958.1">
    <property type="nucleotide sequence ID" value="NZ_CP081869.1"/>
</dbReference>
<dbReference type="AlphaFoldDB" id="A0A9E6RGU3"/>
<dbReference type="Pfam" id="PF09356">
    <property type="entry name" value="Phage_BR0599"/>
    <property type="match status" value="1"/>
</dbReference>
<dbReference type="EMBL" id="CP081869">
    <property type="protein sequence ID" value="QZO00772.1"/>
    <property type="molecule type" value="Genomic_DNA"/>
</dbReference>
<evidence type="ECO:0000259" key="2">
    <source>
        <dbReference type="Pfam" id="PF09356"/>
    </source>
</evidence>
<dbReference type="KEGG" id="cmet:K6K41_03580"/>
<keyword evidence="4" id="KW-1185">Reference proteome</keyword>
<dbReference type="Proteomes" id="UP000825701">
    <property type="component" value="Chromosome"/>
</dbReference>
<evidence type="ECO:0000256" key="1">
    <source>
        <dbReference type="SAM" id="MobiDB-lite"/>
    </source>
</evidence>
<organism evidence="3 4">
    <name type="scientific">Chenggangzhangella methanolivorans</name>
    <dbReference type="NCBI Taxonomy" id="1437009"/>
    <lineage>
        <taxon>Bacteria</taxon>
        <taxon>Pseudomonadati</taxon>
        <taxon>Pseudomonadota</taxon>
        <taxon>Alphaproteobacteria</taxon>
        <taxon>Hyphomicrobiales</taxon>
        <taxon>Methylopilaceae</taxon>
        <taxon>Chenggangzhangella</taxon>
    </lineage>
</organism>
<gene>
    <name evidence="3" type="ORF">K6K41_03580</name>
</gene>
<evidence type="ECO:0000313" key="4">
    <source>
        <dbReference type="Proteomes" id="UP000825701"/>
    </source>
</evidence>
<name>A0A9E6RGU3_9HYPH</name>
<feature type="region of interest" description="Disordered" evidence="1">
    <location>
        <begin position="27"/>
        <end position="62"/>
    </location>
</feature>
<dbReference type="NCBIfam" id="TIGR02218">
    <property type="entry name" value="phg_TIGR02218"/>
    <property type="match status" value="1"/>
</dbReference>
<feature type="domain" description="Bacteriophage phiJL001 Gp84 C-terminal" evidence="2">
    <location>
        <begin position="196"/>
        <end position="273"/>
    </location>
</feature>
<protein>
    <submittedName>
        <fullName evidence="3">DUF2163 domain-containing protein</fullName>
    </submittedName>
</protein>
<accession>A0A9E6RGU3</accession>
<evidence type="ECO:0000313" key="3">
    <source>
        <dbReference type="EMBL" id="QZO00772.1"/>
    </source>
</evidence>
<sequence>MRHIPEALAGALASGVSTLARCWRLAASPGRPPRGAPRRRSGRSADGARSFATGSSRPRRREASLGLGVDGLEVVGALDDAGLTDADLARGAYDGARVELTLVDWEDVENRVTLFSGALGEVAREGRGFTAELRSLAHALNQPRGRLYQRACDAALGDARCKADLTLAEHRAEGVVTAVIGVRGLTADALDGRGRAFERGRLIWTSGANQGAAAEARRHADGFLELAEAPPAPIAEGDGFMVTAGCDKSFETCRTRFDNILNFRGFPQMPGNDWLTRQAHQGDDLDGGRLV</sequence>